<dbReference type="OrthoDB" id="9763644at2"/>
<evidence type="ECO:0000259" key="1">
    <source>
        <dbReference type="Pfam" id="PF05272"/>
    </source>
</evidence>
<dbReference type="AlphaFoldDB" id="A0A4Z0R279"/>
<evidence type="ECO:0000313" key="3">
    <source>
        <dbReference type="Proteomes" id="UP000298460"/>
    </source>
</evidence>
<dbReference type="EMBL" id="SPQQ01000006">
    <property type="protein sequence ID" value="TGE36870.1"/>
    <property type="molecule type" value="Genomic_DNA"/>
</dbReference>
<dbReference type="PANTHER" id="PTHR34985:SF1">
    <property type="entry name" value="SLR0554 PROTEIN"/>
    <property type="match status" value="1"/>
</dbReference>
<organism evidence="2 3">
    <name type="scientific">Desulfosporosinus fructosivorans</name>
    <dbReference type="NCBI Taxonomy" id="2018669"/>
    <lineage>
        <taxon>Bacteria</taxon>
        <taxon>Bacillati</taxon>
        <taxon>Bacillota</taxon>
        <taxon>Clostridia</taxon>
        <taxon>Eubacteriales</taxon>
        <taxon>Desulfitobacteriaceae</taxon>
        <taxon>Desulfosporosinus</taxon>
    </lineage>
</organism>
<reference evidence="2 3" key="1">
    <citation type="submission" date="2019-03" db="EMBL/GenBank/DDBJ databases">
        <title>Draft Genome Sequence of Desulfosporosinus fructosivorans Strain 63.6F, Isolated from Marine Sediment in the Baltic Sea.</title>
        <authorList>
            <person name="Hausmann B."/>
            <person name="Vandieken V."/>
            <person name="Pjevac P."/>
            <person name="Schreck K."/>
            <person name="Herbold C.W."/>
            <person name="Loy A."/>
        </authorList>
    </citation>
    <scope>NUCLEOTIDE SEQUENCE [LARGE SCALE GENOMIC DNA]</scope>
    <source>
        <strain evidence="2 3">63.6F</strain>
    </source>
</reference>
<comment type="caution">
    <text evidence="2">The sequence shown here is derived from an EMBL/GenBank/DDBJ whole genome shotgun (WGS) entry which is preliminary data.</text>
</comment>
<proteinExistence type="predicted"/>
<dbReference type="PANTHER" id="PTHR34985">
    <property type="entry name" value="SLR0554 PROTEIN"/>
    <property type="match status" value="1"/>
</dbReference>
<evidence type="ECO:0000313" key="2">
    <source>
        <dbReference type="EMBL" id="TGE36870.1"/>
    </source>
</evidence>
<dbReference type="InterPro" id="IPR027417">
    <property type="entry name" value="P-loop_NTPase"/>
</dbReference>
<accession>A0A4Z0R279</accession>
<dbReference type="Proteomes" id="UP000298460">
    <property type="component" value="Unassembled WGS sequence"/>
</dbReference>
<dbReference type="SUPFAM" id="SSF52540">
    <property type="entry name" value="P-loop containing nucleoside triphosphate hydrolases"/>
    <property type="match status" value="1"/>
</dbReference>
<sequence length="802" mass="89979">MNDRQIKIASAGSRKATYWPTQTLFWSELVDKLRTPVRGTETLAEYMRLPKSKQDELKDVGGFVAGTLQGNRRKASNVVGRDVITLDLDNIQQAQTQDTLRRVAGLGCAYVVYSTRKHEEVKPRLRVLVPLSRTATADEYEPLARKLGSIIGIELCDPTTFEASRLMYWPSASSDSTFVYAHGDNPFLDTDGLLATYTDWRNVNEWPEVPGAQQSHLRLAAKQGDPTVKTGVVGAFCRIYDIYSAIETFLPGEYSYCDDGSGRFTYTGGSTTGGAVVYDNGNFLYSHHATDPTSGKLVNAFDLVRLHKFGELDDDAKPDTPTSKMPSFASACEFAVNDTDVAALLNQERYDKAVQEFSATPLDSSAETANWISKLAVSPTTGRPAKTTDNVLVILENDPLLKGKLAFDEFANRGLILGALPWGISSSNGASTQQWGDIDDAGLRHYLERTYNITGKERIYDAVALCSHKHTFNDVKSYLKGVVWDEVKRLDTLLIDYLGAKDTPYTRAVMRKSLVAAVARVMTPGCKYDYMPILSGPQGLGKSTLFRLLGRRWYSDSLTTFEGKEASEMLQGIWINEIGELNGLSKSETNSVKQFLSRTEDIYREPFGRRTGVHPRQCVFFGTTNDSEFLKDRTGNRRFWPVDCGLQPVTKSVFIDLENEVDQIWAEAYIYWQLGERLYLTGAAEEESKIEQEIHRESNVKEGVVQEFIERQIPVGWEKRSLADKRLYWTSEFGRDSVETVARDRICAAEVWCECLGGELKFMRRSDSIELNAILAGFEGWKRQGSSMRFGEYGHQKGFKKL</sequence>
<name>A0A4Z0R279_9FIRM</name>
<dbReference type="RefSeq" id="WP_135548933.1">
    <property type="nucleotide sequence ID" value="NZ_SPQQ01000006.1"/>
</dbReference>
<protein>
    <submittedName>
        <fullName evidence="2">Virulence-associated protein E</fullName>
    </submittedName>
</protein>
<feature type="domain" description="Virulence-associated protein E-like" evidence="1">
    <location>
        <begin position="479"/>
        <end position="695"/>
    </location>
</feature>
<keyword evidence="3" id="KW-1185">Reference proteome</keyword>
<dbReference type="InterPro" id="IPR007936">
    <property type="entry name" value="VapE-like_dom"/>
</dbReference>
<gene>
    <name evidence="2" type="ORF">E4K67_17375</name>
</gene>
<dbReference type="Pfam" id="PF05272">
    <property type="entry name" value="VapE-like_dom"/>
    <property type="match status" value="1"/>
</dbReference>